<feature type="active site" description="For beta-ketoacyl synthase activity" evidence="10">
    <location>
        <position position="178"/>
    </location>
</feature>
<keyword evidence="5" id="KW-0443">Lipid metabolism</keyword>
<evidence type="ECO:0000256" key="9">
    <source>
        <dbReference type="PIRNR" id="PIRNR000447"/>
    </source>
</evidence>
<dbReference type="AlphaFoldDB" id="A0A1V2LLW5"/>
<name>A0A1V2LLW5_PICKU</name>
<sequence length="437" mass="47178">MYPRRVVITGLGAVTPLGLGVKHSWEKLITSKSGLISTSQLPDASQYSEIPSKVVGKIPTDPSSEYSFIAFDHFASHELRRYSPFIQYALVAAEEALKDAKLNTFDMTEEERWRTGVCIGSGIGSFEDTVNNSISFDKSGYRKLQPMFIPRLLTNMASGNVSIKYGLKGINHSVSTACATGVHSIGDSYRFIKDDYADVIVCGASEAALNPVSLGGFARAKSVTTRYVDEPTKASRPFDRDRSGFVLGEGAGILILEELEHAKARGAPIYAELKGYGLSGDATHITTPSSEGDGAKRAMEMAIWRANIDPRNVGYVNAHATSTVLGDRAENFAIKRLFEVANPKLKVSSSKGQIGHLLGAAGSVEAIFTVLAIHHGVVPPTLNCDNPGMHDDDNGEDDFIFDYVSNKSQKVELECALTNSFGFGGTNASLCLSKYRD</sequence>
<dbReference type="PANTHER" id="PTHR11712:SF336">
    <property type="entry name" value="3-OXOACYL-[ACYL-CARRIER-PROTEIN] SYNTHASE, MITOCHONDRIAL"/>
    <property type="match status" value="1"/>
</dbReference>
<dbReference type="PANTHER" id="PTHR11712">
    <property type="entry name" value="POLYKETIDE SYNTHASE-RELATED"/>
    <property type="match status" value="1"/>
</dbReference>
<dbReference type="VEuPathDB" id="FungiDB:C5L36_0A07460"/>
<proteinExistence type="inferred from homology"/>
<dbReference type="FunFam" id="3.40.47.10:FF:000009">
    <property type="entry name" value="3-oxoacyl-[acyl-carrier-protein] synthase 2"/>
    <property type="match status" value="1"/>
</dbReference>
<dbReference type="SMART" id="SM00825">
    <property type="entry name" value="PKS_KS"/>
    <property type="match status" value="1"/>
</dbReference>
<evidence type="ECO:0000259" key="12">
    <source>
        <dbReference type="PROSITE" id="PS52004"/>
    </source>
</evidence>
<evidence type="ECO:0000256" key="3">
    <source>
        <dbReference type="ARBA" id="ARBA00022679"/>
    </source>
</evidence>
<dbReference type="NCBIfam" id="TIGR03150">
    <property type="entry name" value="fabF"/>
    <property type="match status" value="1"/>
</dbReference>
<dbReference type="PROSITE" id="PS00606">
    <property type="entry name" value="KS3_1"/>
    <property type="match status" value="1"/>
</dbReference>
<dbReference type="InterPro" id="IPR014030">
    <property type="entry name" value="Ketoacyl_synth_N"/>
</dbReference>
<dbReference type="GO" id="GO:0005739">
    <property type="term" value="C:mitochondrion"/>
    <property type="evidence" value="ECO:0007669"/>
    <property type="project" value="TreeGrafter"/>
</dbReference>
<keyword evidence="3 9" id="KW-0808">Transferase</keyword>
<dbReference type="InterPro" id="IPR016039">
    <property type="entry name" value="Thiolase-like"/>
</dbReference>
<evidence type="ECO:0000256" key="1">
    <source>
        <dbReference type="ARBA" id="ARBA00008467"/>
    </source>
</evidence>
<accession>A0A1V2LLW5</accession>
<dbReference type="EMBL" id="MQVM01000013">
    <property type="protein sequence ID" value="ONH73707.1"/>
    <property type="molecule type" value="Genomic_DNA"/>
</dbReference>
<evidence type="ECO:0000256" key="10">
    <source>
        <dbReference type="PIRSR" id="PIRSR000447-1"/>
    </source>
</evidence>
<evidence type="ECO:0000256" key="5">
    <source>
        <dbReference type="ARBA" id="ARBA00023098"/>
    </source>
</evidence>
<dbReference type="GO" id="GO:0004315">
    <property type="term" value="F:3-oxoacyl-[acyl-carrier-protein] synthase activity"/>
    <property type="evidence" value="ECO:0007669"/>
    <property type="project" value="UniProtKB-EC"/>
</dbReference>
<comment type="caution">
    <text evidence="13">The sequence shown here is derived from an EMBL/GenBank/DDBJ whole genome shotgun (WGS) entry which is preliminary data.</text>
</comment>
<dbReference type="Pfam" id="PF00109">
    <property type="entry name" value="ketoacyl-synt"/>
    <property type="match status" value="1"/>
</dbReference>
<dbReference type="Gene3D" id="3.40.47.10">
    <property type="match status" value="1"/>
</dbReference>
<dbReference type="Pfam" id="PF02801">
    <property type="entry name" value="Ketoacyl-synt_C"/>
    <property type="match status" value="1"/>
</dbReference>
<dbReference type="InterPro" id="IPR017568">
    <property type="entry name" value="3-oxoacyl-ACP_synth-2"/>
</dbReference>
<comment type="catalytic activity">
    <reaction evidence="8">
        <text>a fatty acyl-[ACP] + malonyl-[ACP] + H(+) = a 3-oxoacyl-[ACP] + holo-[ACP] + CO2</text>
        <dbReference type="Rhea" id="RHEA:22836"/>
        <dbReference type="Rhea" id="RHEA-COMP:9623"/>
        <dbReference type="Rhea" id="RHEA-COMP:9685"/>
        <dbReference type="Rhea" id="RHEA-COMP:9916"/>
        <dbReference type="Rhea" id="RHEA-COMP:14125"/>
        <dbReference type="ChEBI" id="CHEBI:15378"/>
        <dbReference type="ChEBI" id="CHEBI:16526"/>
        <dbReference type="ChEBI" id="CHEBI:64479"/>
        <dbReference type="ChEBI" id="CHEBI:78449"/>
        <dbReference type="ChEBI" id="CHEBI:78776"/>
        <dbReference type="ChEBI" id="CHEBI:138651"/>
        <dbReference type="EC" id="2.3.1.41"/>
    </reaction>
</comment>
<dbReference type="InterPro" id="IPR014031">
    <property type="entry name" value="Ketoacyl_synth_C"/>
</dbReference>
<keyword evidence="7" id="KW-0012">Acyltransferase</keyword>
<feature type="domain" description="Ketosynthase family 3 (KS3)" evidence="12">
    <location>
        <begin position="3"/>
        <end position="434"/>
    </location>
</feature>
<dbReference type="InterPro" id="IPR000794">
    <property type="entry name" value="Beta-ketoacyl_synthase"/>
</dbReference>
<evidence type="ECO:0000256" key="2">
    <source>
        <dbReference type="ARBA" id="ARBA00022516"/>
    </source>
</evidence>
<organism evidence="13 14">
    <name type="scientific">Pichia kudriavzevii</name>
    <name type="common">Yeast</name>
    <name type="synonym">Issatchenkia orientalis</name>
    <dbReference type="NCBI Taxonomy" id="4909"/>
    <lineage>
        <taxon>Eukaryota</taxon>
        <taxon>Fungi</taxon>
        <taxon>Dikarya</taxon>
        <taxon>Ascomycota</taxon>
        <taxon>Saccharomycotina</taxon>
        <taxon>Pichiomycetes</taxon>
        <taxon>Pichiales</taxon>
        <taxon>Pichiaceae</taxon>
        <taxon>Pichia</taxon>
    </lineage>
</organism>
<reference evidence="14" key="1">
    <citation type="journal article" date="2017" name="Genome Announc.">
        <title>Genome sequences of Cyberlindnera fabianii 65, Pichia kudriavzevii 129, and Saccharomyces cerevisiae 131 isolated from fermented masau fruits in Zimbabwe.</title>
        <authorList>
            <person name="van Rijswijck I.M.H."/>
            <person name="Derks M.F.L."/>
            <person name="Abee T."/>
            <person name="de Ridder D."/>
            <person name="Smid E.J."/>
        </authorList>
    </citation>
    <scope>NUCLEOTIDE SEQUENCE [LARGE SCALE GENOMIC DNA]</scope>
    <source>
        <strain evidence="14">129</strain>
    </source>
</reference>
<dbReference type="SUPFAM" id="SSF53901">
    <property type="entry name" value="Thiolase-like"/>
    <property type="match status" value="2"/>
</dbReference>
<evidence type="ECO:0000256" key="6">
    <source>
        <dbReference type="ARBA" id="ARBA00023160"/>
    </source>
</evidence>
<dbReference type="NCBIfam" id="NF005589">
    <property type="entry name" value="PRK07314.1"/>
    <property type="match status" value="1"/>
</dbReference>
<evidence type="ECO:0000313" key="13">
    <source>
        <dbReference type="EMBL" id="ONH73707.1"/>
    </source>
</evidence>
<dbReference type="PIRSF" id="PIRSF000447">
    <property type="entry name" value="KAS_II"/>
    <property type="match status" value="1"/>
</dbReference>
<evidence type="ECO:0000313" key="14">
    <source>
        <dbReference type="Proteomes" id="UP000189274"/>
    </source>
</evidence>
<keyword evidence="6 9" id="KW-0275">Fatty acid biosynthesis</keyword>
<dbReference type="InterPro" id="IPR020841">
    <property type="entry name" value="PKS_Beta-ketoAc_synthase_dom"/>
</dbReference>
<evidence type="ECO:0000256" key="8">
    <source>
        <dbReference type="ARBA" id="ARBA00049541"/>
    </source>
</evidence>
<keyword evidence="4" id="KW-0276">Fatty acid metabolism</keyword>
<comment type="similarity">
    <text evidence="1 9 11">Belongs to the thiolase-like superfamily. Beta-ketoacyl-ACP synthases family.</text>
</comment>
<gene>
    <name evidence="13" type="ORF">BOH78_2959</name>
</gene>
<dbReference type="GO" id="GO:0006633">
    <property type="term" value="P:fatty acid biosynthetic process"/>
    <property type="evidence" value="ECO:0007669"/>
    <property type="project" value="UniProtKB-KW"/>
</dbReference>
<evidence type="ECO:0000256" key="7">
    <source>
        <dbReference type="ARBA" id="ARBA00023315"/>
    </source>
</evidence>
<protein>
    <recommendedName>
        <fullName evidence="9">3-oxoacyl-[acyl-carrier-protein] synthase</fullName>
    </recommendedName>
</protein>
<evidence type="ECO:0000256" key="4">
    <source>
        <dbReference type="ARBA" id="ARBA00022832"/>
    </source>
</evidence>
<dbReference type="InterPro" id="IPR018201">
    <property type="entry name" value="Ketoacyl_synth_AS"/>
</dbReference>
<dbReference type="CDD" id="cd00834">
    <property type="entry name" value="KAS_I_II"/>
    <property type="match status" value="1"/>
</dbReference>
<keyword evidence="2 9" id="KW-0444">Lipid biosynthesis</keyword>
<dbReference type="PROSITE" id="PS52004">
    <property type="entry name" value="KS3_2"/>
    <property type="match status" value="1"/>
</dbReference>
<evidence type="ECO:0000256" key="11">
    <source>
        <dbReference type="RuleBase" id="RU003694"/>
    </source>
</evidence>
<dbReference type="Proteomes" id="UP000189274">
    <property type="component" value="Unassembled WGS sequence"/>
</dbReference>